<dbReference type="PANTHER" id="PTHR33096">
    <property type="entry name" value="CXC2 DOMAIN-CONTAINING PROTEIN"/>
    <property type="match status" value="1"/>
</dbReference>
<protein>
    <recommendedName>
        <fullName evidence="2">CxC2-like cysteine cluster KDZ transposase-associated domain-containing protein</fullName>
    </recommendedName>
</protein>
<dbReference type="Pfam" id="PF18803">
    <property type="entry name" value="CxC2"/>
    <property type="match status" value="1"/>
</dbReference>
<evidence type="ECO:0000256" key="1">
    <source>
        <dbReference type="SAM" id="MobiDB-lite"/>
    </source>
</evidence>
<evidence type="ECO:0000313" key="4">
    <source>
        <dbReference type="Proteomes" id="UP000054007"/>
    </source>
</evidence>
<dbReference type="EMBL" id="KN880598">
    <property type="protein sequence ID" value="KIY65255.1"/>
    <property type="molecule type" value="Genomic_DNA"/>
</dbReference>
<dbReference type="AlphaFoldDB" id="A0A0D7B4Y2"/>
<proteinExistence type="predicted"/>
<dbReference type="InterPro" id="IPR040521">
    <property type="entry name" value="KDZ"/>
</dbReference>
<name>A0A0D7B4Y2_9AGAR</name>
<accession>A0A0D7B4Y2</accession>
<keyword evidence="4" id="KW-1185">Reference proteome</keyword>
<feature type="domain" description="CxC2-like cysteine cluster KDZ transposase-associated" evidence="2">
    <location>
        <begin position="78"/>
        <end position="182"/>
    </location>
</feature>
<dbReference type="STRING" id="1314674.A0A0D7B4Y2"/>
<dbReference type="PANTHER" id="PTHR33096:SF1">
    <property type="entry name" value="CXC1-LIKE CYSTEINE CLUSTER ASSOCIATED WITH KDZ TRANSPOSASES DOMAIN-CONTAINING PROTEIN"/>
    <property type="match status" value="1"/>
</dbReference>
<reference evidence="3 4" key="1">
    <citation type="journal article" date="2015" name="Fungal Genet. Biol.">
        <title>Evolution of novel wood decay mechanisms in Agaricales revealed by the genome sequences of Fistulina hepatica and Cylindrobasidium torrendii.</title>
        <authorList>
            <person name="Floudas D."/>
            <person name="Held B.W."/>
            <person name="Riley R."/>
            <person name="Nagy L.G."/>
            <person name="Koehler G."/>
            <person name="Ransdell A.S."/>
            <person name="Younus H."/>
            <person name="Chow J."/>
            <person name="Chiniquy J."/>
            <person name="Lipzen A."/>
            <person name="Tritt A."/>
            <person name="Sun H."/>
            <person name="Haridas S."/>
            <person name="LaButti K."/>
            <person name="Ohm R.A."/>
            <person name="Kues U."/>
            <person name="Blanchette R.A."/>
            <person name="Grigoriev I.V."/>
            <person name="Minto R.E."/>
            <person name="Hibbett D.S."/>
        </authorList>
    </citation>
    <scope>NUCLEOTIDE SEQUENCE [LARGE SCALE GENOMIC DNA]</scope>
    <source>
        <strain evidence="3 4">FP15055 ss-10</strain>
    </source>
</reference>
<evidence type="ECO:0000313" key="3">
    <source>
        <dbReference type="EMBL" id="KIY65255.1"/>
    </source>
</evidence>
<feature type="region of interest" description="Disordered" evidence="1">
    <location>
        <begin position="794"/>
        <end position="829"/>
    </location>
</feature>
<feature type="non-terminal residue" evidence="3">
    <location>
        <position position="896"/>
    </location>
</feature>
<gene>
    <name evidence="3" type="ORF">CYLTODRAFT_400711</name>
</gene>
<feature type="compositionally biased region" description="Low complexity" evidence="1">
    <location>
        <begin position="799"/>
        <end position="818"/>
    </location>
</feature>
<evidence type="ECO:0000259" key="2">
    <source>
        <dbReference type="Pfam" id="PF18803"/>
    </source>
</evidence>
<sequence length="896" mass="103036">MFHLEAAPLNADCRTCAYRRAVEGKPKPLVLPQELFRCTSCGVFMECRTCCLIRHQQTPLHSIMKWSEKKGYFERTTLRELGLIYQLGHRGAGCHVATEEVEVVVMHVNGIQRVRVQWCECDRGDGDNRWRQALRMGWYPGSWKRPKTFATFECLKFFRRLNVIARCNVRDFVTVLERMSDPLNIAFVADRYKVFGWMYRQYAYLKRVMRSALGHTEGGPSKAPWGAAATRCWACPRPDVNLPNGWRDEDENCSWKYRLFLGLDANFRLENRARVKSAKKVYVGLGEGLGCLAHTEHYFTHITKGIIEEEAKPCTPFAAITQKDTRLDDNLRATGVGGCSCTRHQCVRPLGLADLVKGERYVSMDYIFWASLLRELLTDVFVSYDIGCQWRINLLGKRLEVVPDELAYTEDDRPDINVALPVFHSACHDETCGSAETCRHKVGVGMTDGEGVERVWAALNELASATKEMHQDVRHDALEDAIDWHNWIKNLMQGIHARRKREVALVELKRQEENFALTGETIAIEDKQEWVKMMDAWHEQEHLPLKSRTAKNPYKNITETRVAASLLAAEKDDLADDDDSLTGTTNFVRMGLQLQKIQLRINELKASHVAERAETRVKIQDLRIRFLRKLRDYRVLQATYMKPSMSMIMKEERARQAAVDAEHIKIYLPSDCTDQPNHGMEAAMKGEVAFRRAYLVNALHSVRRLVHTKSHFIRFRHKNWRGQRKYTSSQRTLKDLDESISNTRQRYEVSRLAIIALDPSAATEFREMKREDVSTRWVTDYDGAAARRLAVIGQSGQHRTPATQPVTAPAAQPRQLAPQPAPTMPDASPEEQALYNDWANDDELEGAEKRGASRRELSWIWTALAVPTTDQDTFMRESIRIEWCKAYARRARWTEE</sequence>
<dbReference type="Proteomes" id="UP000054007">
    <property type="component" value="Unassembled WGS sequence"/>
</dbReference>
<dbReference type="InterPro" id="IPR041457">
    <property type="entry name" value="CxC2_KDZ-assoc"/>
</dbReference>
<dbReference type="OrthoDB" id="2682806at2759"/>
<organism evidence="3 4">
    <name type="scientific">Cylindrobasidium torrendii FP15055 ss-10</name>
    <dbReference type="NCBI Taxonomy" id="1314674"/>
    <lineage>
        <taxon>Eukaryota</taxon>
        <taxon>Fungi</taxon>
        <taxon>Dikarya</taxon>
        <taxon>Basidiomycota</taxon>
        <taxon>Agaricomycotina</taxon>
        <taxon>Agaricomycetes</taxon>
        <taxon>Agaricomycetidae</taxon>
        <taxon>Agaricales</taxon>
        <taxon>Marasmiineae</taxon>
        <taxon>Physalacriaceae</taxon>
        <taxon>Cylindrobasidium</taxon>
    </lineage>
</organism>
<dbReference type="Pfam" id="PF18758">
    <property type="entry name" value="KDZ"/>
    <property type="match status" value="1"/>
</dbReference>